<dbReference type="CDD" id="cd00177">
    <property type="entry name" value="START"/>
    <property type="match status" value="1"/>
</dbReference>
<protein>
    <recommendedName>
        <fullName evidence="1">START domain-containing protein</fullName>
    </recommendedName>
</protein>
<dbReference type="GO" id="GO:0008289">
    <property type="term" value="F:lipid binding"/>
    <property type="evidence" value="ECO:0007669"/>
    <property type="project" value="InterPro"/>
</dbReference>
<gene>
    <name evidence="2" type="ORF">A9Q84_19050</name>
</gene>
<dbReference type="Proteomes" id="UP000196531">
    <property type="component" value="Unassembled WGS sequence"/>
</dbReference>
<reference evidence="3" key="1">
    <citation type="journal article" date="2017" name="Proc. Natl. Acad. Sci. U.S.A.">
        <title>Simulation of Deepwater Horizon oil plume reveals substrate specialization within a complex community of hydrocarbon-degraders.</title>
        <authorList>
            <person name="Hu P."/>
            <person name="Dubinsky E.A."/>
            <person name="Probst A.J."/>
            <person name="Wang J."/>
            <person name="Sieber C.M.K."/>
            <person name="Tom L.M."/>
            <person name="Gardinali P."/>
            <person name="Banfield J.F."/>
            <person name="Atlas R.M."/>
            <person name="Andersen G.L."/>
        </authorList>
    </citation>
    <scope>NUCLEOTIDE SEQUENCE [LARGE SCALE GENOMIC DNA]</scope>
</reference>
<evidence type="ECO:0000313" key="3">
    <source>
        <dbReference type="Proteomes" id="UP000196531"/>
    </source>
</evidence>
<dbReference type="PROSITE" id="PS50848">
    <property type="entry name" value="START"/>
    <property type="match status" value="1"/>
</dbReference>
<comment type="caution">
    <text evidence="2">The sequence shown here is derived from an EMBL/GenBank/DDBJ whole genome shotgun (WGS) entry which is preliminary data.</text>
</comment>
<accession>A0A1Y5F7P5</accession>
<dbReference type="SUPFAM" id="SSF55961">
    <property type="entry name" value="Bet v1-like"/>
    <property type="match status" value="1"/>
</dbReference>
<dbReference type="InterPro" id="IPR002913">
    <property type="entry name" value="START_lipid-bd_dom"/>
</dbReference>
<dbReference type="Pfam" id="PF01852">
    <property type="entry name" value="START"/>
    <property type="match status" value="1"/>
</dbReference>
<dbReference type="EMBL" id="MAAO01000015">
    <property type="protein sequence ID" value="OUR93567.1"/>
    <property type="molecule type" value="Genomic_DNA"/>
</dbReference>
<organism evidence="2 3">
    <name type="scientific">Halobacteriovorax marinus</name>
    <dbReference type="NCBI Taxonomy" id="97084"/>
    <lineage>
        <taxon>Bacteria</taxon>
        <taxon>Pseudomonadati</taxon>
        <taxon>Bdellovibrionota</taxon>
        <taxon>Bacteriovoracia</taxon>
        <taxon>Bacteriovoracales</taxon>
        <taxon>Halobacteriovoraceae</taxon>
        <taxon>Halobacteriovorax</taxon>
    </lineage>
</organism>
<dbReference type="InterPro" id="IPR023393">
    <property type="entry name" value="START-like_dom_sf"/>
</dbReference>
<sequence>MSTSFINLIVCYLKINYHFLPINLHSDDTFNNLLLYIRKMRKLKIYLTVFTGLIVLSFNTSAGQWKQIAEEDNITVFSKEAKNAIIPFKATAIINSNLQDVLAALKDTESKNLWSPKLKFVKIHKVVNEGEYLFSEFYKTPWPATDREFLLKGRIERVSNSQYRISAASIENIKLANDDYIQAQVDYLNITIDEVSPTQTEIQFEFLGDMKGWMPIWLTNLIQKKWPLRFIQGLRKHLTKGKLKDTQNLITIK</sequence>
<dbReference type="AlphaFoldDB" id="A0A1Y5F7P5"/>
<dbReference type="Gene3D" id="3.30.530.20">
    <property type="match status" value="1"/>
</dbReference>
<feature type="domain" description="START" evidence="1">
    <location>
        <begin position="65"/>
        <end position="243"/>
    </location>
</feature>
<name>A0A1Y5F7P5_9BACT</name>
<evidence type="ECO:0000313" key="2">
    <source>
        <dbReference type="EMBL" id="OUR93567.1"/>
    </source>
</evidence>
<proteinExistence type="predicted"/>
<evidence type="ECO:0000259" key="1">
    <source>
        <dbReference type="PROSITE" id="PS50848"/>
    </source>
</evidence>